<proteinExistence type="predicted"/>
<evidence type="ECO:0000259" key="1">
    <source>
        <dbReference type="Pfam" id="PF03886"/>
    </source>
</evidence>
<name>E1YET1_9BACT</name>
<feature type="domain" description="ABC-type transport auxiliary lipoprotein component" evidence="1">
    <location>
        <begin position="39"/>
        <end position="187"/>
    </location>
</feature>
<dbReference type="Pfam" id="PF03886">
    <property type="entry name" value="ABC_trans_aux"/>
    <property type="match status" value="1"/>
</dbReference>
<dbReference type="AlphaFoldDB" id="E1YET1"/>
<dbReference type="Gene3D" id="3.40.50.10610">
    <property type="entry name" value="ABC-type transport auxiliary lipoprotein component"/>
    <property type="match status" value="1"/>
</dbReference>
<dbReference type="SUPFAM" id="SSF159594">
    <property type="entry name" value="XCC0632-like"/>
    <property type="match status" value="1"/>
</dbReference>
<protein>
    <recommendedName>
        <fullName evidence="1">ABC-type transport auxiliary lipoprotein component domain-containing protein</fullName>
    </recommendedName>
</protein>
<dbReference type="EMBL" id="FR695872">
    <property type="protein sequence ID" value="CBX29075.1"/>
    <property type="molecule type" value="Genomic_DNA"/>
</dbReference>
<gene>
    <name evidence="2" type="ORF">N47_J00560</name>
</gene>
<sequence>MLACVFLMLSGCGGFGGSETKTDFYTLEYDPPKLAGLNTLPFIIKVDRFKSPLYNSDKISYRKNDFQTDEYLYHRWETDPARLVSYFLFRDIKNSGLFKGVFTYEAGFPATHSVSGTVDEFFEDDRGKTWEAVLSLDIVLMAENEPDLSKKILFQKKYSTRKECAKKNPKALAEAMSKAMQELSGQIINDIYKSLPKKIE</sequence>
<organism evidence="2">
    <name type="scientific">uncultured Desulfobacterium sp</name>
    <dbReference type="NCBI Taxonomy" id="201089"/>
    <lineage>
        <taxon>Bacteria</taxon>
        <taxon>Pseudomonadati</taxon>
        <taxon>Thermodesulfobacteriota</taxon>
        <taxon>Desulfobacteria</taxon>
        <taxon>Desulfobacterales</taxon>
        <taxon>Desulfobacteriaceae</taxon>
        <taxon>Desulfobacterium</taxon>
        <taxon>environmental samples</taxon>
    </lineage>
</organism>
<dbReference type="InterPro" id="IPR005586">
    <property type="entry name" value="ABC_trans_aux"/>
</dbReference>
<reference evidence="2" key="1">
    <citation type="journal article" date="2011" name="Environ. Microbiol.">
        <title>Genomic insights into the metabolic potential of the polycyclic aromatic hydrocarbon degrading sulfate-reducing Deltaproteobacterium N47.</title>
        <authorList>
            <person name="Bergmann F."/>
            <person name="Selesi D."/>
            <person name="Weinmaier T."/>
            <person name="Tischler P."/>
            <person name="Rattei T."/>
            <person name="Meckenstock R.U."/>
        </authorList>
    </citation>
    <scope>NUCLEOTIDE SEQUENCE</scope>
</reference>
<accession>E1YET1</accession>
<evidence type="ECO:0000313" key="2">
    <source>
        <dbReference type="EMBL" id="CBX29075.1"/>
    </source>
</evidence>